<evidence type="ECO:0000313" key="2">
    <source>
        <dbReference type="EMBL" id="GAI29520.1"/>
    </source>
</evidence>
<dbReference type="InterPro" id="IPR004013">
    <property type="entry name" value="PHP_dom"/>
</dbReference>
<dbReference type="EMBL" id="BARV01019308">
    <property type="protein sequence ID" value="GAI29520.1"/>
    <property type="molecule type" value="Genomic_DNA"/>
</dbReference>
<dbReference type="InterPro" id="IPR003141">
    <property type="entry name" value="Pol/His_phosphatase_N"/>
</dbReference>
<sequence>MLKADLHVHTCYSADCGTPLDKIVARCLQIGINCIAIADHNGIAGALKLKEIAPFNVIVAEEIMTPIGELMGLFLTQEIPRGLSAQETITRIKSQGGLVNIPHPFGHSFRENKKLLSQEILSQVDLIEVFNSRIPFPNSFPKASKLASEYRLPASAGSDAHTIREIGRAYVEMPEFNGP</sequence>
<dbReference type="PANTHER" id="PTHR42924">
    <property type="entry name" value="EXONUCLEASE"/>
    <property type="match status" value="1"/>
</dbReference>
<dbReference type="InterPro" id="IPR052018">
    <property type="entry name" value="PHP_domain"/>
</dbReference>
<feature type="domain" description="Polymerase/histidinol phosphatase N-terminal" evidence="1">
    <location>
        <begin position="4"/>
        <end position="67"/>
    </location>
</feature>
<accession>X1NRX0</accession>
<dbReference type="PANTHER" id="PTHR42924:SF3">
    <property type="entry name" value="POLYMERASE_HISTIDINOL PHOSPHATASE N-TERMINAL DOMAIN-CONTAINING PROTEIN"/>
    <property type="match status" value="1"/>
</dbReference>
<gene>
    <name evidence="2" type="ORF">S06H3_32466</name>
</gene>
<dbReference type="Gene3D" id="3.20.20.140">
    <property type="entry name" value="Metal-dependent hydrolases"/>
    <property type="match status" value="1"/>
</dbReference>
<evidence type="ECO:0000259" key="1">
    <source>
        <dbReference type="SMART" id="SM00481"/>
    </source>
</evidence>
<dbReference type="GO" id="GO:0004534">
    <property type="term" value="F:5'-3' RNA exonuclease activity"/>
    <property type="evidence" value="ECO:0007669"/>
    <property type="project" value="TreeGrafter"/>
</dbReference>
<protein>
    <recommendedName>
        <fullName evidence="1">Polymerase/histidinol phosphatase N-terminal domain-containing protein</fullName>
    </recommendedName>
</protein>
<feature type="non-terminal residue" evidence="2">
    <location>
        <position position="179"/>
    </location>
</feature>
<dbReference type="InterPro" id="IPR016195">
    <property type="entry name" value="Pol/histidinol_Pase-like"/>
</dbReference>
<dbReference type="CDD" id="cd07432">
    <property type="entry name" value="PHP_HisPPase"/>
    <property type="match status" value="1"/>
</dbReference>
<comment type="caution">
    <text evidence="2">The sequence shown here is derived from an EMBL/GenBank/DDBJ whole genome shotgun (WGS) entry which is preliminary data.</text>
</comment>
<dbReference type="GO" id="GO:0035312">
    <property type="term" value="F:5'-3' DNA exonuclease activity"/>
    <property type="evidence" value="ECO:0007669"/>
    <property type="project" value="TreeGrafter"/>
</dbReference>
<name>X1NRX0_9ZZZZ</name>
<dbReference type="SUPFAM" id="SSF89550">
    <property type="entry name" value="PHP domain-like"/>
    <property type="match status" value="1"/>
</dbReference>
<reference evidence="2" key="1">
    <citation type="journal article" date="2014" name="Front. Microbiol.">
        <title>High frequency of phylogenetically diverse reductive dehalogenase-homologous genes in deep subseafloor sedimentary metagenomes.</title>
        <authorList>
            <person name="Kawai M."/>
            <person name="Futagami T."/>
            <person name="Toyoda A."/>
            <person name="Takaki Y."/>
            <person name="Nishi S."/>
            <person name="Hori S."/>
            <person name="Arai W."/>
            <person name="Tsubouchi T."/>
            <person name="Morono Y."/>
            <person name="Uchiyama I."/>
            <person name="Ito T."/>
            <person name="Fujiyama A."/>
            <person name="Inagaki F."/>
            <person name="Takami H."/>
        </authorList>
    </citation>
    <scope>NUCLEOTIDE SEQUENCE</scope>
    <source>
        <strain evidence="2">Expedition CK06-06</strain>
    </source>
</reference>
<dbReference type="SMART" id="SM00481">
    <property type="entry name" value="POLIIIAc"/>
    <property type="match status" value="1"/>
</dbReference>
<dbReference type="Pfam" id="PF02811">
    <property type="entry name" value="PHP"/>
    <property type="match status" value="1"/>
</dbReference>
<organism evidence="2">
    <name type="scientific">marine sediment metagenome</name>
    <dbReference type="NCBI Taxonomy" id="412755"/>
    <lineage>
        <taxon>unclassified sequences</taxon>
        <taxon>metagenomes</taxon>
        <taxon>ecological metagenomes</taxon>
    </lineage>
</organism>
<dbReference type="Pfam" id="PF13263">
    <property type="entry name" value="PHP_C"/>
    <property type="match status" value="1"/>
</dbReference>
<dbReference type="AlphaFoldDB" id="X1NRX0"/>
<proteinExistence type="predicted"/>